<gene>
    <name evidence="2" type="ORF">ABS770_21300</name>
</gene>
<comment type="caution">
    <text evidence="2">The sequence shown here is derived from an EMBL/GenBank/DDBJ whole genome shotgun (WGS) entry which is preliminary data.</text>
</comment>
<dbReference type="RefSeq" id="WP_007559117.1">
    <property type="nucleotide sequence ID" value="NZ_JBELQD010000030.1"/>
</dbReference>
<evidence type="ECO:0000256" key="1">
    <source>
        <dbReference type="SAM" id="MobiDB-lite"/>
    </source>
</evidence>
<accession>A0ABV1R7H0</accession>
<organism evidence="2 3">
    <name type="scientific">Methylobacterium brachiatum</name>
    <dbReference type="NCBI Taxonomy" id="269660"/>
    <lineage>
        <taxon>Bacteria</taxon>
        <taxon>Pseudomonadati</taxon>
        <taxon>Pseudomonadota</taxon>
        <taxon>Alphaproteobacteria</taxon>
        <taxon>Hyphomicrobiales</taxon>
        <taxon>Methylobacteriaceae</taxon>
        <taxon>Methylobacterium</taxon>
    </lineage>
</organism>
<dbReference type="EMBL" id="JBELQD010000030">
    <property type="protein sequence ID" value="MER2290798.1"/>
    <property type="molecule type" value="Genomic_DNA"/>
</dbReference>
<sequence length="83" mass="9083">MAQDDAILFTRLADGTLLQRHRDGAFRPPASTLPSGSKRHRFEALSLLQTATRPRARKESHPGLFKGENLIGQNPLQAAGKGH</sequence>
<feature type="region of interest" description="Disordered" evidence="1">
    <location>
        <begin position="53"/>
        <end position="83"/>
    </location>
</feature>
<reference evidence="2" key="1">
    <citation type="submission" date="2024-06" db="EMBL/GenBank/DDBJ databases">
        <authorList>
            <person name="Campbell A.G."/>
        </authorList>
    </citation>
    <scope>NUCLEOTIDE SEQUENCE</scope>
    <source>
        <strain evidence="2">EM17</strain>
    </source>
</reference>
<protein>
    <submittedName>
        <fullName evidence="2">Uncharacterized protein</fullName>
    </submittedName>
</protein>
<dbReference type="Proteomes" id="UP001432995">
    <property type="component" value="Unassembled WGS sequence"/>
</dbReference>
<proteinExistence type="predicted"/>
<name>A0ABV1R7H0_9HYPH</name>
<evidence type="ECO:0000313" key="3">
    <source>
        <dbReference type="Proteomes" id="UP001432995"/>
    </source>
</evidence>
<keyword evidence="3" id="KW-1185">Reference proteome</keyword>
<evidence type="ECO:0000313" key="2">
    <source>
        <dbReference type="EMBL" id="MER2290798.1"/>
    </source>
</evidence>